<evidence type="ECO:0000256" key="3">
    <source>
        <dbReference type="ARBA" id="ARBA00022576"/>
    </source>
</evidence>
<dbReference type="InterPro" id="IPR036388">
    <property type="entry name" value="WH-like_DNA-bd_sf"/>
</dbReference>
<keyword evidence="4" id="KW-0663">Pyridoxal phosphate</keyword>
<dbReference type="Gene3D" id="3.90.1150.10">
    <property type="entry name" value="Aspartate Aminotransferase, domain 1"/>
    <property type="match status" value="1"/>
</dbReference>
<dbReference type="EMBL" id="JBHTKK010000029">
    <property type="protein sequence ID" value="MFD1067861.1"/>
    <property type="molecule type" value="Genomic_DNA"/>
</dbReference>
<keyword evidence="5" id="KW-0805">Transcription regulation</keyword>
<dbReference type="PANTHER" id="PTHR46577:SF2">
    <property type="entry name" value="TRANSCRIPTIONAL REGULATORY PROTEIN"/>
    <property type="match status" value="1"/>
</dbReference>
<keyword evidence="7" id="KW-0804">Transcription</keyword>
<feature type="domain" description="HTH gntR-type" evidence="8">
    <location>
        <begin position="11"/>
        <end position="79"/>
    </location>
</feature>
<gene>
    <name evidence="9" type="ORF">ACFQ19_17775</name>
</gene>
<dbReference type="PROSITE" id="PS50949">
    <property type="entry name" value="HTH_GNTR"/>
    <property type="match status" value="1"/>
</dbReference>
<dbReference type="GO" id="GO:0008483">
    <property type="term" value="F:transaminase activity"/>
    <property type="evidence" value="ECO:0007669"/>
    <property type="project" value="UniProtKB-KW"/>
</dbReference>
<evidence type="ECO:0000259" key="8">
    <source>
        <dbReference type="PROSITE" id="PS50949"/>
    </source>
</evidence>
<dbReference type="PANTHER" id="PTHR46577">
    <property type="entry name" value="HTH-TYPE TRANSCRIPTIONAL REGULATORY PROTEIN GABR"/>
    <property type="match status" value="1"/>
</dbReference>
<dbReference type="Pfam" id="PF00155">
    <property type="entry name" value="Aminotran_1_2"/>
    <property type="match status" value="1"/>
</dbReference>
<evidence type="ECO:0000313" key="10">
    <source>
        <dbReference type="Proteomes" id="UP001597041"/>
    </source>
</evidence>
<evidence type="ECO:0000256" key="2">
    <source>
        <dbReference type="ARBA" id="ARBA00005384"/>
    </source>
</evidence>
<dbReference type="Pfam" id="PF00392">
    <property type="entry name" value="GntR"/>
    <property type="match status" value="1"/>
</dbReference>
<keyword evidence="6" id="KW-0238">DNA-binding</keyword>
<dbReference type="Proteomes" id="UP001597041">
    <property type="component" value="Unassembled WGS sequence"/>
</dbReference>
<dbReference type="InterPro" id="IPR036390">
    <property type="entry name" value="WH_DNA-bd_sf"/>
</dbReference>
<organism evidence="9 10">
    <name type="scientific">Oceanobacillus locisalsi</name>
    <dbReference type="NCBI Taxonomy" id="546107"/>
    <lineage>
        <taxon>Bacteria</taxon>
        <taxon>Bacillati</taxon>
        <taxon>Bacillota</taxon>
        <taxon>Bacilli</taxon>
        <taxon>Bacillales</taxon>
        <taxon>Bacillaceae</taxon>
        <taxon>Oceanobacillus</taxon>
    </lineage>
</organism>
<comment type="cofactor">
    <cofactor evidence="1">
        <name>pyridoxal 5'-phosphate</name>
        <dbReference type="ChEBI" id="CHEBI:597326"/>
    </cofactor>
</comment>
<dbReference type="InterPro" id="IPR015421">
    <property type="entry name" value="PyrdxlP-dep_Trfase_major"/>
</dbReference>
<comment type="similarity">
    <text evidence="2">In the C-terminal section; belongs to the class-I pyridoxal-phosphate-dependent aminotransferase family.</text>
</comment>
<evidence type="ECO:0000256" key="5">
    <source>
        <dbReference type="ARBA" id="ARBA00023015"/>
    </source>
</evidence>
<keyword evidence="3 9" id="KW-0808">Transferase</keyword>
<name>A0ABW3NK43_9BACI</name>
<accession>A0ABW3NK43</accession>
<dbReference type="SUPFAM" id="SSF46785">
    <property type="entry name" value="Winged helix' DNA-binding domain"/>
    <property type="match status" value="1"/>
</dbReference>
<dbReference type="RefSeq" id="WP_379594017.1">
    <property type="nucleotide sequence ID" value="NZ_JBHTKK010000029.1"/>
</dbReference>
<dbReference type="CDD" id="cd00609">
    <property type="entry name" value="AAT_like"/>
    <property type="match status" value="1"/>
</dbReference>
<comment type="caution">
    <text evidence="9">The sequence shown here is derived from an EMBL/GenBank/DDBJ whole genome shotgun (WGS) entry which is preliminary data.</text>
</comment>
<dbReference type="CDD" id="cd07377">
    <property type="entry name" value="WHTH_GntR"/>
    <property type="match status" value="1"/>
</dbReference>
<evidence type="ECO:0000256" key="6">
    <source>
        <dbReference type="ARBA" id="ARBA00023125"/>
    </source>
</evidence>
<keyword evidence="10" id="KW-1185">Reference proteome</keyword>
<dbReference type="InterPro" id="IPR000524">
    <property type="entry name" value="Tscrpt_reg_HTH_GntR"/>
</dbReference>
<reference evidence="10" key="1">
    <citation type="journal article" date="2019" name="Int. J. Syst. Evol. Microbiol.">
        <title>The Global Catalogue of Microorganisms (GCM) 10K type strain sequencing project: providing services to taxonomists for standard genome sequencing and annotation.</title>
        <authorList>
            <consortium name="The Broad Institute Genomics Platform"/>
            <consortium name="The Broad Institute Genome Sequencing Center for Infectious Disease"/>
            <person name="Wu L."/>
            <person name="Ma J."/>
        </authorList>
    </citation>
    <scope>NUCLEOTIDE SEQUENCE [LARGE SCALE GENOMIC DNA]</scope>
    <source>
        <strain evidence="10">CCUG 56608</strain>
    </source>
</reference>
<keyword evidence="3 9" id="KW-0032">Aminotransferase</keyword>
<dbReference type="Gene3D" id="3.40.640.10">
    <property type="entry name" value="Type I PLP-dependent aspartate aminotransferase-like (Major domain)"/>
    <property type="match status" value="1"/>
</dbReference>
<dbReference type="InterPro" id="IPR051446">
    <property type="entry name" value="HTH_trans_reg/aminotransferase"/>
</dbReference>
<sequence length="486" mass="54524">MDFILDRSSKTPLYKQIATYIENGISTGEFSPDVPLPSERHLAKELLVNRSTVVAAYDELQSLGIVERIKGSGTHISTDIWGISDKRIPNWGRYVEDGSFLPNLPLVQKIRTETQNNGMINMASGELAADLFPSEQLHSIFKESPFEEYLGYDHPQGNVDLRDTISKHLSAYKGISIDTASILITSGAQQALHLIVQCLLKPGDAVAIEDPSYAYSLPLFKSAGLRTFLLKSDKNGIDPEEIVALHKKHRIRMVFVNPDFQNPTGIQMSLNRRKRILEISSDYGIPVVEDDPYSITAFDGNVASSLKRMDTNGNVLYISSLSKIVASGLRIGWVVGPKKVIQRLADAKQQVDFGHSIFPQWVAHTFVGSRQFDEHINKIRQQLETRRKTLAQALTHFLGEKAAFIEPDGGIHLWCQLHVDVDEFQLLDESLKRGFAFVPGSIFGESKGFVRFTYGRSKRADIWEGISRFAKALQYLQETNRSSDDR</sequence>
<dbReference type="SUPFAM" id="SSF53383">
    <property type="entry name" value="PLP-dependent transferases"/>
    <property type="match status" value="1"/>
</dbReference>
<dbReference type="InterPro" id="IPR015422">
    <property type="entry name" value="PyrdxlP-dep_Trfase_small"/>
</dbReference>
<evidence type="ECO:0000256" key="1">
    <source>
        <dbReference type="ARBA" id="ARBA00001933"/>
    </source>
</evidence>
<dbReference type="SMART" id="SM00345">
    <property type="entry name" value="HTH_GNTR"/>
    <property type="match status" value="1"/>
</dbReference>
<dbReference type="InterPro" id="IPR004839">
    <property type="entry name" value="Aminotransferase_I/II_large"/>
</dbReference>
<proteinExistence type="inferred from homology"/>
<protein>
    <submittedName>
        <fullName evidence="9">PLP-dependent aminotransferase family protein</fullName>
    </submittedName>
</protein>
<dbReference type="InterPro" id="IPR015424">
    <property type="entry name" value="PyrdxlP-dep_Trfase"/>
</dbReference>
<evidence type="ECO:0000256" key="7">
    <source>
        <dbReference type="ARBA" id="ARBA00023163"/>
    </source>
</evidence>
<evidence type="ECO:0000256" key="4">
    <source>
        <dbReference type="ARBA" id="ARBA00022898"/>
    </source>
</evidence>
<evidence type="ECO:0000313" key="9">
    <source>
        <dbReference type="EMBL" id="MFD1067861.1"/>
    </source>
</evidence>
<dbReference type="Gene3D" id="1.10.10.10">
    <property type="entry name" value="Winged helix-like DNA-binding domain superfamily/Winged helix DNA-binding domain"/>
    <property type="match status" value="1"/>
</dbReference>
<dbReference type="PRINTS" id="PR00035">
    <property type="entry name" value="HTHGNTR"/>
</dbReference>